<organism evidence="1 2">
    <name type="scientific">Lupinus albus</name>
    <name type="common">White lupine</name>
    <name type="synonym">Lupinus termis</name>
    <dbReference type="NCBI Taxonomy" id="3870"/>
    <lineage>
        <taxon>Eukaryota</taxon>
        <taxon>Viridiplantae</taxon>
        <taxon>Streptophyta</taxon>
        <taxon>Embryophyta</taxon>
        <taxon>Tracheophyta</taxon>
        <taxon>Spermatophyta</taxon>
        <taxon>Magnoliopsida</taxon>
        <taxon>eudicotyledons</taxon>
        <taxon>Gunneridae</taxon>
        <taxon>Pentapetalae</taxon>
        <taxon>rosids</taxon>
        <taxon>fabids</taxon>
        <taxon>Fabales</taxon>
        <taxon>Fabaceae</taxon>
        <taxon>Papilionoideae</taxon>
        <taxon>50 kb inversion clade</taxon>
        <taxon>genistoids sensu lato</taxon>
        <taxon>core genistoids</taxon>
        <taxon>Genisteae</taxon>
        <taxon>Lupinus</taxon>
    </lineage>
</organism>
<name>A0A6A4QXX2_LUPAL</name>
<dbReference type="AlphaFoldDB" id="A0A6A4QXX2"/>
<gene>
    <name evidence="1" type="ORF">Lalb_Chr02g0151311</name>
</gene>
<dbReference type="Proteomes" id="UP000447434">
    <property type="component" value="Chromosome 2"/>
</dbReference>
<proteinExistence type="predicted"/>
<comment type="caution">
    <text evidence="1">The sequence shown here is derived from an EMBL/GenBank/DDBJ whole genome shotgun (WGS) entry which is preliminary data.</text>
</comment>
<accession>A0A6A4QXX2</accession>
<protein>
    <submittedName>
        <fullName evidence="1">Uncharacterized protein</fullName>
    </submittedName>
</protein>
<dbReference type="EMBL" id="WOCE01000002">
    <property type="protein sequence ID" value="KAE9619268.1"/>
    <property type="molecule type" value="Genomic_DNA"/>
</dbReference>
<evidence type="ECO:0000313" key="2">
    <source>
        <dbReference type="Proteomes" id="UP000447434"/>
    </source>
</evidence>
<keyword evidence="2" id="KW-1185">Reference proteome</keyword>
<evidence type="ECO:0000313" key="1">
    <source>
        <dbReference type="EMBL" id="KAE9619268.1"/>
    </source>
</evidence>
<reference evidence="2" key="1">
    <citation type="journal article" date="2020" name="Nat. Commun.">
        <title>Genome sequence of the cluster root forming white lupin.</title>
        <authorList>
            <person name="Hufnagel B."/>
            <person name="Marques A."/>
            <person name="Soriano A."/>
            <person name="Marques L."/>
            <person name="Divol F."/>
            <person name="Doumas P."/>
            <person name="Sallet E."/>
            <person name="Mancinotti D."/>
            <person name="Carrere S."/>
            <person name="Marande W."/>
            <person name="Arribat S."/>
            <person name="Keller J."/>
            <person name="Huneau C."/>
            <person name="Blein T."/>
            <person name="Aime D."/>
            <person name="Laguerre M."/>
            <person name="Taylor J."/>
            <person name="Schubert V."/>
            <person name="Nelson M."/>
            <person name="Geu-Flores F."/>
            <person name="Crespi M."/>
            <person name="Gallardo-Guerrero K."/>
            <person name="Delaux P.-M."/>
            <person name="Salse J."/>
            <person name="Berges H."/>
            <person name="Guyot R."/>
            <person name="Gouzy J."/>
            <person name="Peret B."/>
        </authorList>
    </citation>
    <scope>NUCLEOTIDE SEQUENCE [LARGE SCALE GENOMIC DNA]</scope>
    <source>
        <strain evidence="2">cv. Amiga</strain>
    </source>
</reference>
<sequence>MIVSLTNFILTTLRRRSHHYSVLPISQVLTYSQISSQTQDQISSLRYLISALISYRSEFSRLNWFYLFDL</sequence>